<feature type="domain" description="Stability determinant" evidence="3">
    <location>
        <begin position="42"/>
        <end position="69"/>
    </location>
</feature>
<dbReference type="EMBL" id="JAUSVS010000002">
    <property type="protein sequence ID" value="MDQ0463986.1"/>
    <property type="molecule type" value="Genomic_DNA"/>
</dbReference>
<dbReference type="PANTHER" id="PTHR36582">
    <property type="entry name" value="ANTITOXIN PARD"/>
    <property type="match status" value="1"/>
</dbReference>
<dbReference type="PANTHER" id="PTHR36582:SF2">
    <property type="entry name" value="ANTITOXIN PARD"/>
    <property type="match status" value="1"/>
</dbReference>
<evidence type="ECO:0000313" key="5">
    <source>
        <dbReference type="Proteomes" id="UP001228905"/>
    </source>
</evidence>
<protein>
    <submittedName>
        <fullName evidence="4">Antitoxin ParD1/3/4</fullName>
    </submittedName>
</protein>
<reference evidence="4 5" key="1">
    <citation type="submission" date="2023-07" db="EMBL/GenBank/DDBJ databases">
        <title>Genomic Encyclopedia of Type Strains, Phase IV (KMG-IV): sequencing the most valuable type-strain genomes for metagenomic binning, comparative biology and taxonomic classification.</title>
        <authorList>
            <person name="Goeker M."/>
        </authorList>
    </citation>
    <scope>NUCLEOTIDE SEQUENCE [LARGE SCALE GENOMIC DNA]</scope>
    <source>
        <strain evidence="4 5">DSM 18695</strain>
    </source>
</reference>
<dbReference type="Pfam" id="PF21217">
    <property type="entry name" value="PaaA2"/>
    <property type="match status" value="1"/>
</dbReference>
<evidence type="ECO:0000259" key="3">
    <source>
        <dbReference type="Pfam" id="PF21217"/>
    </source>
</evidence>
<sequence>MTVTLGAMHEKVEARVKSGAYASASEVVRAGLRALDREEETLNAWMRAKIREALDDPAPSIPAEDVLAELRAHHLARMAADGEDL</sequence>
<dbReference type="InterPro" id="IPR048851">
    <property type="entry name" value="PaaA2_dom"/>
</dbReference>
<dbReference type="RefSeq" id="WP_307348293.1">
    <property type="nucleotide sequence ID" value="NZ_JAUSVS010000002.1"/>
</dbReference>
<dbReference type="NCBIfam" id="TIGR02606">
    <property type="entry name" value="antidote_CC2985"/>
    <property type="match status" value="1"/>
</dbReference>
<evidence type="ECO:0000313" key="4">
    <source>
        <dbReference type="EMBL" id="MDQ0463986.1"/>
    </source>
</evidence>
<accession>A0ABU0IPP9</accession>
<dbReference type="InterPro" id="IPR022789">
    <property type="entry name" value="ParD"/>
</dbReference>
<comment type="similarity">
    <text evidence="1">Belongs to the ParD antitoxin family.</text>
</comment>
<dbReference type="Gene3D" id="6.10.10.120">
    <property type="entry name" value="Antitoxin ParD1-like"/>
    <property type="match status" value="1"/>
</dbReference>
<evidence type="ECO:0000256" key="2">
    <source>
        <dbReference type="ARBA" id="ARBA00022649"/>
    </source>
</evidence>
<dbReference type="InterPro" id="IPR010985">
    <property type="entry name" value="Ribbon_hlx_hlx"/>
</dbReference>
<dbReference type="InterPro" id="IPR038296">
    <property type="entry name" value="ParD_sf"/>
</dbReference>
<keyword evidence="5" id="KW-1185">Reference proteome</keyword>
<evidence type="ECO:0000256" key="1">
    <source>
        <dbReference type="ARBA" id="ARBA00008580"/>
    </source>
</evidence>
<keyword evidence="2" id="KW-1277">Toxin-antitoxin system</keyword>
<dbReference type="SUPFAM" id="SSF47598">
    <property type="entry name" value="Ribbon-helix-helix"/>
    <property type="match status" value="1"/>
</dbReference>
<proteinExistence type="inferred from homology"/>
<name>A0ABU0IPP9_9CAUL</name>
<gene>
    <name evidence="4" type="ORF">QO010_001757</name>
</gene>
<dbReference type="Proteomes" id="UP001228905">
    <property type="component" value="Unassembled WGS sequence"/>
</dbReference>
<comment type="caution">
    <text evidence="4">The sequence shown here is derived from an EMBL/GenBank/DDBJ whole genome shotgun (WGS) entry which is preliminary data.</text>
</comment>
<organism evidence="4 5">
    <name type="scientific">Caulobacter ginsengisoli</name>
    <dbReference type="NCBI Taxonomy" id="400775"/>
    <lineage>
        <taxon>Bacteria</taxon>
        <taxon>Pseudomonadati</taxon>
        <taxon>Pseudomonadota</taxon>
        <taxon>Alphaproteobacteria</taxon>
        <taxon>Caulobacterales</taxon>
        <taxon>Caulobacteraceae</taxon>
        <taxon>Caulobacter</taxon>
    </lineage>
</organism>